<protein>
    <submittedName>
        <fullName evidence="3">Uncharacterized protein</fullName>
    </submittedName>
</protein>
<feature type="region of interest" description="Disordered" evidence="1">
    <location>
        <begin position="135"/>
        <end position="161"/>
    </location>
</feature>
<dbReference type="Proteomes" id="UP000006365">
    <property type="component" value="Chromosome"/>
</dbReference>
<gene>
    <name evidence="3" type="ordered locus">Despr_0325</name>
</gene>
<evidence type="ECO:0000256" key="2">
    <source>
        <dbReference type="SAM" id="SignalP"/>
    </source>
</evidence>
<proteinExistence type="predicted"/>
<evidence type="ECO:0000313" key="4">
    <source>
        <dbReference type="Proteomes" id="UP000006365"/>
    </source>
</evidence>
<reference evidence="3 4" key="1">
    <citation type="journal article" date="2011" name="Stand. Genomic Sci.">
        <title>Complete genome sequence of Desulfobulbus propionicus type strain (1pr3).</title>
        <authorList>
            <person name="Pagani I."/>
            <person name="Lapidus A."/>
            <person name="Nolan M."/>
            <person name="Lucas S."/>
            <person name="Hammon N."/>
            <person name="Deshpande S."/>
            <person name="Cheng J.F."/>
            <person name="Chertkov O."/>
            <person name="Davenport K."/>
            <person name="Tapia R."/>
            <person name="Han C."/>
            <person name="Goodwin L."/>
            <person name="Pitluck S."/>
            <person name="Liolios K."/>
            <person name="Mavromatis K."/>
            <person name="Ivanova N."/>
            <person name="Mikhailova N."/>
            <person name="Pati A."/>
            <person name="Chen A."/>
            <person name="Palaniappan K."/>
            <person name="Land M."/>
            <person name="Hauser L."/>
            <person name="Chang Y.J."/>
            <person name="Jeffries C.D."/>
            <person name="Detter J.C."/>
            <person name="Brambilla E."/>
            <person name="Kannan K.P."/>
            <person name="Djao O.D."/>
            <person name="Rohde M."/>
            <person name="Pukall R."/>
            <person name="Spring S."/>
            <person name="Goker M."/>
            <person name="Sikorski J."/>
            <person name="Woyke T."/>
            <person name="Bristow J."/>
            <person name="Eisen J.A."/>
            <person name="Markowitz V."/>
            <person name="Hugenholtz P."/>
            <person name="Kyrpides N.C."/>
            <person name="Klenk H.P."/>
        </authorList>
    </citation>
    <scope>NUCLEOTIDE SEQUENCE [LARGE SCALE GENOMIC DNA]</scope>
    <source>
        <strain evidence="4">ATCC 33891 / DSM 2032 / 1pr3</strain>
    </source>
</reference>
<evidence type="ECO:0000256" key="1">
    <source>
        <dbReference type="SAM" id="MobiDB-lite"/>
    </source>
</evidence>
<organism evidence="3 4">
    <name type="scientific">Desulfobulbus propionicus (strain ATCC 33891 / DSM 2032 / VKM B-1956 / 1pr3)</name>
    <dbReference type="NCBI Taxonomy" id="577650"/>
    <lineage>
        <taxon>Bacteria</taxon>
        <taxon>Pseudomonadati</taxon>
        <taxon>Thermodesulfobacteriota</taxon>
        <taxon>Desulfobulbia</taxon>
        <taxon>Desulfobulbales</taxon>
        <taxon>Desulfobulbaceae</taxon>
        <taxon>Desulfobulbus</taxon>
    </lineage>
</organism>
<dbReference type="KEGG" id="dpr:Despr_0325"/>
<dbReference type="AlphaFoldDB" id="A0A7U4DN00"/>
<feature type="compositionally biased region" description="Low complexity" evidence="1">
    <location>
        <begin position="135"/>
        <end position="145"/>
    </location>
</feature>
<keyword evidence="2" id="KW-0732">Signal</keyword>
<evidence type="ECO:0000313" key="3">
    <source>
        <dbReference type="EMBL" id="ADW16509.1"/>
    </source>
</evidence>
<name>A0A7U4DN00_DESPD</name>
<feature type="chain" id="PRO_5030970119" evidence="2">
    <location>
        <begin position="29"/>
        <end position="485"/>
    </location>
</feature>
<feature type="signal peptide" evidence="2">
    <location>
        <begin position="1"/>
        <end position="28"/>
    </location>
</feature>
<sequence length="485" mass="53940">MQRARRSLLLALCWPCLALAGGAGPALARETTVTGSAGTGYDFRERTYDRQAADKENEGDVQKISIGPDITVVSKGVYDTLNLRYSPKLNYDFVDDENEVDHQLSVGNERLLTSRWSLTLSDDFLYSDDPEASSSFFSDGSASGSTGQDQGPSRDALSRDLSGRQYWTNTAGVRTSYALLETTRIGGGYSYAVLRNEEGGASGSDSYDEYDKHSFFANLTHGFNQHWRSSVGANYTRGLYDEPPPTAANQPAAAANPDLDEYGASLGVDYVRSVRDFFPAKYVVSETQYDGESRRDSQSHEWSVGWDHAFDAQTRLALGGGPSYAKIQGLEGQWGYNAYLSFMKQYEHASYSLQADKRYETQNFSGTEESGLTDTYNVRANMTVQATQALGFDFFGRYSWESEMDPQGEYLDALGGVPSTTATGDLTYDTDVYELGIGMRYSFARWYTAGVKYTYYVSDGQLDTDQYTDHQVLFTLSATKELWHW</sequence>
<keyword evidence="4" id="KW-1185">Reference proteome</keyword>
<dbReference type="EMBL" id="CP002364">
    <property type="protein sequence ID" value="ADW16509.1"/>
    <property type="molecule type" value="Genomic_DNA"/>
</dbReference>
<dbReference type="SUPFAM" id="SSF56935">
    <property type="entry name" value="Porins"/>
    <property type="match status" value="1"/>
</dbReference>
<accession>A0A7U4DN00</accession>